<dbReference type="InterPro" id="IPR001478">
    <property type="entry name" value="PDZ"/>
</dbReference>
<organism evidence="2 3">
    <name type="scientific">Aurantiacibacter gilvus</name>
    <dbReference type="NCBI Taxonomy" id="3139141"/>
    <lineage>
        <taxon>Bacteria</taxon>
        <taxon>Pseudomonadati</taxon>
        <taxon>Pseudomonadota</taxon>
        <taxon>Alphaproteobacteria</taxon>
        <taxon>Sphingomonadales</taxon>
        <taxon>Erythrobacteraceae</taxon>
        <taxon>Aurantiacibacter</taxon>
    </lineage>
</organism>
<evidence type="ECO:0000313" key="2">
    <source>
        <dbReference type="EMBL" id="MEL1250341.1"/>
    </source>
</evidence>
<dbReference type="InterPro" id="IPR036034">
    <property type="entry name" value="PDZ_sf"/>
</dbReference>
<evidence type="ECO:0000259" key="1">
    <source>
        <dbReference type="SMART" id="SM00228"/>
    </source>
</evidence>
<keyword evidence="3" id="KW-1185">Reference proteome</keyword>
<dbReference type="SUPFAM" id="SSF50156">
    <property type="entry name" value="PDZ domain-like"/>
    <property type="match status" value="1"/>
</dbReference>
<dbReference type="SMART" id="SM00228">
    <property type="entry name" value="PDZ"/>
    <property type="match status" value="1"/>
</dbReference>
<dbReference type="RefSeq" id="WP_341672862.1">
    <property type="nucleotide sequence ID" value="NZ_JBBYHV010000001.1"/>
</dbReference>
<proteinExistence type="predicted"/>
<dbReference type="InterPro" id="IPR041489">
    <property type="entry name" value="PDZ_6"/>
</dbReference>
<protein>
    <submittedName>
        <fullName evidence="2">M48 family metallopeptidase</fullName>
    </submittedName>
</protein>
<gene>
    <name evidence="2" type="ORF">AAEO60_06625</name>
</gene>
<reference evidence="2 3" key="1">
    <citation type="submission" date="2024-04" db="EMBL/GenBank/DDBJ databases">
        <title>Aurantiacibacter sp. DGU6 16S ribosomal RNA gene Genome sequencing and assembly.</title>
        <authorList>
            <person name="Park S."/>
        </authorList>
    </citation>
    <scope>NUCLEOTIDE SEQUENCE [LARGE SCALE GENOMIC DNA]</scope>
    <source>
        <strain evidence="2 3">DGU6</strain>
    </source>
</reference>
<comment type="caution">
    <text evidence="2">The sequence shown here is derived from an EMBL/GenBank/DDBJ whole genome shotgun (WGS) entry which is preliminary data.</text>
</comment>
<feature type="domain" description="PDZ" evidence="1">
    <location>
        <begin position="50"/>
        <end position="140"/>
    </location>
</feature>
<dbReference type="Proteomes" id="UP001497045">
    <property type="component" value="Unassembled WGS sequence"/>
</dbReference>
<evidence type="ECO:0000313" key="3">
    <source>
        <dbReference type="Proteomes" id="UP001497045"/>
    </source>
</evidence>
<accession>A0ABU9ID49</accession>
<dbReference type="EMBL" id="JBBYHV010000001">
    <property type="protein sequence ID" value="MEL1250341.1"/>
    <property type="molecule type" value="Genomic_DNA"/>
</dbReference>
<dbReference type="Gene3D" id="2.30.42.10">
    <property type="match status" value="1"/>
</dbReference>
<dbReference type="Pfam" id="PF17820">
    <property type="entry name" value="PDZ_6"/>
    <property type="match status" value="1"/>
</dbReference>
<sequence length="316" mass="34004">MLALAALLCSPVARAQGWAEVEEQDLRLARVAERIMIANAALCNQTMPITGLILHSADMYGEGVAEDRFVNGPLAIASLLPGSVAANAGLQRDDAIVAINGVATANLEPEPEGHLREAAFAVLVGASPARAVTLSVQRAGQVIPVSLDAPRGCRSLVEILLGDGPNALSDGRIIQLQYDFAQSLTDDQLAVAFAHELAHTVLEHRRRKTEAGIDNGSLLANLGRHRLANRQAEIEADRLSIHLLANAGYDPAIVEQFWHSDAGSRANGSMPNFIYPTTQSRADIVALELSRYLPLRRGPTWPGHLLEWRERGFASD</sequence>
<name>A0ABU9ID49_9SPHN</name>